<accession>A0A7J6HFL9</accession>
<sequence>QKVVIEVDMKNNKHRSKALEIALLKNGVVSVAFKGERKNQLEIIGEGIVDATGIAENLRKKQKVIIEVKMKCKKCRSKALAIAVGKKGVTSVAFKGESKNQIEVIGEGIVDAAGLAEMLRKKVGYANLVSVEEVRER</sequence>
<evidence type="ECO:0000313" key="1">
    <source>
        <dbReference type="EMBL" id="KAF4394103.1"/>
    </source>
</evidence>
<dbReference type="InterPro" id="IPR042885">
    <property type="entry name" value="HIPP47/16"/>
</dbReference>
<dbReference type="PANTHER" id="PTHR46932">
    <property type="entry name" value="HEAVY METAL-ASSOCIATED ISOPRENYLATED PLANT PROTEIN 47"/>
    <property type="match status" value="1"/>
</dbReference>
<gene>
    <name evidence="1" type="ORF">F8388_017916</name>
</gene>
<dbReference type="Proteomes" id="UP000525078">
    <property type="component" value="Unassembled WGS sequence"/>
</dbReference>
<organism evidence="1 2">
    <name type="scientific">Cannabis sativa</name>
    <name type="common">Hemp</name>
    <name type="synonym">Marijuana</name>
    <dbReference type="NCBI Taxonomy" id="3483"/>
    <lineage>
        <taxon>Eukaryota</taxon>
        <taxon>Viridiplantae</taxon>
        <taxon>Streptophyta</taxon>
        <taxon>Embryophyta</taxon>
        <taxon>Tracheophyta</taxon>
        <taxon>Spermatophyta</taxon>
        <taxon>Magnoliopsida</taxon>
        <taxon>eudicotyledons</taxon>
        <taxon>Gunneridae</taxon>
        <taxon>Pentapetalae</taxon>
        <taxon>rosids</taxon>
        <taxon>fabids</taxon>
        <taxon>Rosales</taxon>
        <taxon>Cannabaceae</taxon>
        <taxon>Cannabis</taxon>
    </lineage>
</organism>
<evidence type="ECO:0000313" key="2">
    <source>
        <dbReference type="Proteomes" id="UP000525078"/>
    </source>
</evidence>
<name>A0A7J6HFL9_CANSA</name>
<feature type="non-terminal residue" evidence="1">
    <location>
        <position position="1"/>
    </location>
</feature>
<dbReference type="EMBL" id="JAATIP010000012">
    <property type="protein sequence ID" value="KAF4394103.1"/>
    <property type="molecule type" value="Genomic_DNA"/>
</dbReference>
<proteinExistence type="predicted"/>
<reference evidence="1 2" key="1">
    <citation type="journal article" date="2020" name="bioRxiv">
        <title>Sequence and annotation of 42 cannabis genomes reveals extensive copy number variation in cannabinoid synthesis and pathogen resistance genes.</title>
        <authorList>
            <person name="Mckernan K.J."/>
            <person name="Helbert Y."/>
            <person name="Kane L.T."/>
            <person name="Ebling H."/>
            <person name="Zhang L."/>
            <person name="Liu B."/>
            <person name="Eaton Z."/>
            <person name="Mclaughlin S."/>
            <person name="Kingan S."/>
            <person name="Baybayan P."/>
            <person name="Concepcion G."/>
            <person name="Jordan M."/>
            <person name="Riva A."/>
            <person name="Barbazuk W."/>
            <person name="Harkins T."/>
        </authorList>
    </citation>
    <scope>NUCLEOTIDE SEQUENCE [LARGE SCALE GENOMIC DNA]</scope>
    <source>
        <strain evidence="2">cv. Jamaican Lion 4</strain>
        <tissue evidence="1">Leaf</tissue>
    </source>
</reference>
<comment type="caution">
    <text evidence="1">The sequence shown here is derived from an EMBL/GenBank/DDBJ whole genome shotgun (WGS) entry which is preliminary data.</text>
</comment>
<evidence type="ECO:0008006" key="3">
    <source>
        <dbReference type="Google" id="ProtNLM"/>
    </source>
</evidence>
<dbReference type="Gene3D" id="3.30.70.100">
    <property type="match status" value="2"/>
</dbReference>
<dbReference type="AlphaFoldDB" id="A0A7J6HFL9"/>
<protein>
    <recommendedName>
        <fullName evidence="3">HMA domain-containing protein</fullName>
    </recommendedName>
</protein>
<dbReference type="PANTHER" id="PTHR46932:SF12">
    <property type="entry name" value="HEAVY METAL-ASSOCIATED ISOPRENYLATED PLANT PROTEIN 47"/>
    <property type="match status" value="1"/>
</dbReference>